<evidence type="ECO:0000259" key="4">
    <source>
        <dbReference type="Pfam" id="PF00884"/>
    </source>
</evidence>
<protein>
    <submittedName>
        <fullName evidence="5">Arylsulfatase</fullName>
        <ecNumber evidence="5">3.1.6.1</ecNumber>
    </submittedName>
</protein>
<dbReference type="RefSeq" id="WP_204444726.1">
    <property type="nucleotide sequence ID" value="NZ_JACJKY010000004.1"/>
</dbReference>
<reference evidence="5" key="2">
    <citation type="journal article" date="2021" name="Sci. Rep.">
        <title>The distribution of antibiotic resistance genes in chicken gut microbiota commensals.</title>
        <authorList>
            <person name="Juricova H."/>
            <person name="Matiasovicova J."/>
            <person name="Kubasova T."/>
            <person name="Cejkova D."/>
            <person name="Rychlik I."/>
        </authorList>
    </citation>
    <scope>NUCLEOTIDE SEQUENCE</scope>
    <source>
        <strain evidence="5">An559</strain>
    </source>
</reference>
<dbReference type="InterPro" id="IPR017850">
    <property type="entry name" value="Alkaline_phosphatase_core_sf"/>
</dbReference>
<evidence type="ECO:0000313" key="5">
    <source>
        <dbReference type="EMBL" id="MBM6920187.1"/>
    </source>
</evidence>
<dbReference type="InterPro" id="IPR024607">
    <property type="entry name" value="Sulfatase_CS"/>
</dbReference>
<dbReference type="EMBL" id="JACJKY010000004">
    <property type="protein sequence ID" value="MBM6920187.1"/>
    <property type="molecule type" value="Genomic_DNA"/>
</dbReference>
<sequence>MNKQPNILFLMTDQMRGDCMGFAGHPNVKTPYLDSIASTGHFFEHAYTTCPSCIAARAALMTGLYPAHNGRVGYQDGVRFDFPITLAGELTKAGYQTQCVGKMHVHPPRNRMGFENVQLHDGYLAYYRRFDTPSCMTQENADDYFHWLKNEKGIDADVTATGVECNSFVARPWIYDEESHPTNWVARGCLDFLRQRDRDKPFFLFASFVRPHPPFDAPACYFDMYKDMEIIPPVVGDWADTETYLRTGRVYDSAEGPADPELMRQAQIGYYACITHLDHQIGRILQALERECLLNDTIILFTSDHGELLGDHHTYRKTRPYEGSTHIPFFIRVPGLGTPQTHKGVMCLEDIMPTLIDLAGGQIPDTLDGRSLVPVLRGETDAVHPYLHGEHSGGAIGNQYIVTETDKFIWFMESGKEQYFVLSEDPHELHDRIDDPSCKDRIDELRALLVQELAGREEGYSDGERLIAGQMQKSVLTR</sequence>
<evidence type="ECO:0000313" key="6">
    <source>
        <dbReference type="Proteomes" id="UP000774750"/>
    </source>
</evidence>
<dbReference type="GO" id="GO:0046872">
    <property type="term" value="F:metal ion binding"/>
    <property type="evidence" value="ECO:0007669"/>
    <property type="project" value="UniProtKB-KW"/>
</dbReference>
<keyword evidence="3 5" id="KW-0378">Hydrolase</keyword>
<dbReference type="Pfam" id="PF00884">
    <property type="entry name" value="Sulfatase"/>
    <property type="match status" value="1"/>
</dbReference>
<dbReference type="GO" id="GO:0004065">
    <property type="term" value="F:arylsulfatase activity"/>
    <property type="evidence" value="ECO:0007669"/>
    <property type="project" value="UniProtKB-EC"/>
</dbReference>
<dbReference type="SUPFAM" id="SSF53649">
    <property type="entry name" value="Alkaline phosphatase-like"/>
    <property type="match status" value="1"/>
</dbReference>
<gene>
    <name evidence="5" type="ORF">H6A12_03310</name>
</gene>
<keyword evidence="2" id="KW-0479">Metal-binding</keyword>
<comment type="caution">
    <text evidence="5">The sequence shown here is derived from an EMBL/GenBank/DDBJ whole genome shotgun (WGS) entry which is preliminary data.</text>
</comment>
<accession>A0A939BDN4</accession>
<feature type="domain" description="Sulfatase N-terminal" evidence="4">
    <location>
        <begin position="5"/>
        <end position="360"/>
    </location>
</feature>
<reference evidence="5" key="1">
    <citation type="submission" date="2020-08" db="EMBL/GenBank/DDBJ databases">
        <authorList>
            <person name="Cejkova D."/>
            <person name="Kubasova T."/>
            <person name="Jahodarova E."/>
            <person name="Rychlik I."/>
        </authorList>
    </citation>
    <scope>NUCLEOTIDE SEQUENCE</scope>
    <source>
        <strain evidence="5">An559</strain>
    </source>
</reference>
<dbReference type="PANTHER" id="PTHR45953:SF1">
    <property type="entry name" value="IDURONATE 2-SULFATASE"/>
    <property type="match status" value="1"/>
</dbReference>
<dbReference type="PROSITE" id="PS00149">
    <property type="entry name" value="SULFATASE_2"/>
    <property type="match status" value="1"/>
</dbReference>
<dbReference type="EC" id="3.1.6.1" evidence="5"/>
<comment type="similarity">
    <text evidence="1">Belongs to the sulfatase family.</text>
</comment>
<proteinExistence type="inferred from homology"/>
<keyword evidence="6" id="KW-1185">Reference proteome</keyword>
<name>A0A939BDN4_9FIRM</name>
<evidence type="ECO:0000256" key="2">
    <source>
        <dbReference type="ARBA" id="ARBA00022723"/>
    </source>
</evidence>
<dbReference type="AlphaFoldDB" id="A0A939BDN4"/>
<evidence type="ECO:0000256" key="1">
    <source>
        <dbReference type="ARBA" id="ARBA00008779"/>
    </source>
</evidence>
<dbReference type="Proteomes" id="UP000774750">
    <property type="component" value="Unassembled WGS sequence"/>
</dbReference>
<organism evidence="5 6">
    <name type="scientific">Merdimmobilis hominis</name>
    <dbReference type="NCBI Taxonomy" id="2897707"/>
    <lineage>
        <taxon>Bacteria</taxon>
        <taxon>Bacillati</taxon>
        <taxon>Bacillota</taxon>
        <taxon>Clostridia</taxon>
        <taxon>Eubacteriales</taxon>
        <taxon>Oscillospiraceae</taxon>
        <taxon>Merdimmobilis</taxon>
    </lineage>
</organism>
<dbReference type="NCBIfam" id="NF010322">
    <property type="entry name" value="PRK13759.1"/>
    <property type="match status" value="1"/>
</dbReference>
<dbReference type="PANTHER" id="PTHR45953">
    <property type="entry name" value="IDURONATE 2-SULFATASE"/>
    <property type="match status" value="1"/>
</dbReference>
<dbReference type="Gene3D" id="3.40.720.10">
    <property type="entry name" value="Alkaline Phosphatase, subunit A"/>
    <property type="match status" value="1"/>
</dbReference>
<dbReference type="InterPro" id="IPR000917">
    <property type="entry name" value="Sulfatase_N"/>
</dbReference>
<dbReference type="GO" id="GO:0005737">
    <property type="term" value="C:cytoplasm"/>
    <property type="evidence" value="ECO:0007669"/>
    <property type="project" value="TreeGrafter"/>
</dbReference>
<evidence type="ECO:0000256" key="3">
    <source>
        <dbReference type="ARBA" id="ARBA00022801"/>
    </source>
</evidence>